<feature type="region of interest" description="Disordered" evidence="1">
    <location>
        <begin position="1"/>
        <end position="64"/>
    </location>
</feature>
<feature type="region of interest" description="Disordered" evidence="1">
    <location>
        <begin position="101"/>
        <end position="120"/>
    </location>
</feature>
<evidence type="ECO:0000313" key="3">
    <source>
        <dbReference type="Proteomes" id="UP000271889"/>
    </source>
</evidence>
<sequence>MGARTAMATATWYPQNPQQGSGYLAASVPQARSATNGPCASTSTYPQPGYPSSSPSPGSMKMSPNASPYAQYALNYYHQQNIAREREREAYYRSRNMMMPMLPPQQQMQQPPDWRSYGGF</sequence>
<reference evidence="2 3" key="1">
    <citation type="submission" date="2018-11" db="EMBL/GenBank/DDBJ databases">
        <authorList>
            <consortium name="Pathogen Informatics"/>
        </authorList>
    </citation>
    <scope>NUCLEOTIDE SEQUENCE [LARGE SCALE GENOMIC DNA]</scope>
</reference>
<dbReference type="OrthoDB" id="10535341at2759"/>
<proteinExistence type="predicted"/>
<accession>A0A3P7QBM7</accession>
<gene>
    <name evidence="2" type="ORF">CGOC_LOCUS10759</name>
</gene>
<keyword evidence="3" id="KW-1185">Reference proteome</keyword>
<protein>
    <submittedName>
        <fullName evidence="2">Uncharacterized protein</fullName>
    </submittedName>
</protein>
<organism evidence="2 3">
    <name type="scientific">Cylicostephanus goldi</name>
    <name type="common">Nematode worm</name>
    <dbReference type="NCBI Taxonomy" id="71465"/>
    <lineage>
        <taxon>Eukaryota</taxon>
        <taxon>Metazoa</taxon>
        <taxon>Ecdysozoa</taxon>
        <taxon>Nematoda</taxon>
        <taxon>Chromadorea</taxon>
        <taxon>Rhabditida</taxon>
        <taxon>Rhabditina</taxon>
        <taxon>Rhabditomorpha</taxon>
        <taxon>Strongyloidea</taxon>
        <taxon>Strongylidae</taxon>
        <taxon>Cylicostephanus</taxon>
    </lineage>
</organism>
<feature type="compositionally biased region" description="Low complexity" evidence="1">
    <location>
        <begin position="101"/>
        <end position="112"/>
    </location>
</feature>
<feature type="compositionally biased region" description="Polar residues" evidence="1">
    <location>
        <begin position="30"/>
        <end position="40"/>
    </location>
</feature>
<dbReference type="Proteomes" id="UP000271889">
    <property type="component" value="Unassembled WGS sequence"/>
</dbReference>
<evidence type="ECO:0000256" key="1">
    <source>
        <dbReference type="SAM" id="MobiDB-lite"/>
    </source>
</evidence>
<feature type="compositionally biased region" description="Low complexity" evidence="1">
    <location>
        <begin position="41"/>
        <end position="64"/>
    </location>
</feature>
<name>A0A3P7QBM7_CYLGO</name>
<feature type="compositionally biased region" description="Polar residues" evidence="1">
    <location>
        <begin position="12"/>
        <end position="21"/>
    </location>
</feature>
<dbReference type="EMBL" id="UYRV01112802">
    <property type="protein sequence ID" value="VDN27789.1"/>
    <property type="molecule type" value="Genomic_DNA"/>
</dbReference>
<dbReference type="AlphaFoldDB" id="A0A3P7QBM7"/>
<evidence type="ECO:0000313" key="2">
    <source>
        <dbReference type="EMBL" id="VDN27789.1"/>
    </source>
</evidence>